<dbReference type="Gene3D" id="3.30.70.100">
    <property type="match status" value="1"/>
</dbReference>
<dbReference type="InterPro" id="IPR011066">
    <property type="entry name" value="MscS_channel_C_sf"/>
</dbReference>
<protein>
    <recommendedName>
        <fullName evidence="7">Small-conductance mechanosensitive channel</fullName>
    </recommendedName>
</protein>
<accession>A0ABQ4PVW7</accession>
<evidence type="ECO:0000256" key="4">
    <source>
        <dbReference type="ARBA" id="ARBA00022692"/>
    </source>
</evidence>
<dbReference type="SUPFAM" id="SSF82689">
    <property type="entry name" value="Mechanosensitive channel protein MscS (YggB), C-terminal domain"/>
    <property type="match status" value="1"/>
</dbReference>
<keyword evidence="6 7" id="KW-0472">Membrane</keyword>
<dbReference type="Pfam" id="PF00924">
    <property type="entry name" value="MS_channel_2nd"/>
    <property type="match status" value="1"/>
</dbReference>
<proteinExistence type="inferred from homology"/>
<evidence type="ECO:0000259" key="8">
    <source>
        <dbReference type="Pfam" id="PF00924"/>
    </source>
</evidence>
<feature type="transmembrane region" description="Helical" evidence="7">
    <location>
        <begin position="56"/>
        <end position="78"/>
    </location>
</feature>
<organism evidence="9 10">
    <name type="scientific">Candidatus Phycosocius spiralis</name>
    <dbReference type="NCBI Taxonomy" id="2815099"/>
    <lineage>
        <taxon>Bacteria</taxon>
        <taxon>Pseudomonadati</taxon>
        <taxon>Pseudomonadota</taxon>
        <taxon>Alphaproteobacteria</taxon>
        <taxon>Caulobacterales</taxon>
        <taxon>Caulobacterales incertae sedis</taxon>
        <taxon>Candidatus Phycosocius</taxon>
    </lineage>
</organism>
<reference evidence="9" key="2">
    <citation type="journal article" date="2023" name="ISME Commun">
        <title>Characterization of a bloom-associated alphaproteobacterial lineage, 'Candidatus Phycosocius': insights into freshwater algal-bacterial interactions.</title>
        <authorList>
            <person name="Tanabe Y."/>
            <person name="Yamaguchi H."/>
            <person name="Yoshida M."/>
            <person name="Kai A."/>
            <person name="Okazaki Y."/>
        </authorList>
    </citation>
    <scope>NUCLEOTIDE SEQUENCE</scope>
    <source>
        <strain evidence="9">BOTRYCO-1</strain>
    </source>
</reference>
<dbReference type="SUPFAM" id="SSF82861">
    <property type="entry name" value="Mechanosensitive channel protein MscS (YggB), transmembrane region"/>
    <property type="match status" value="1"/>
</dbReference>
<comment type="caution">
    <text evidence="7">Lacks conserved residue(s) required for the propagation of feature annotation.</text>
</comment>
<dbReference type="Gene3D" id="1.10.287.1260">
    <property type="match status" value="1"/>
</dbReference>
<name>A0ABQ4PVW7_9PROT</name>
<dbReference type="InterPro" id="IPR006685">
    <property type="entry name" value="MscS_channel_2nd"/>
</dbReference>
<sequence>MNQIETYLLPMALSVGMKLLGAIALWVGGRFVIGLLQKAVRRALVLNPMDPTIKMWIGAIISIGLNIFLVIAILNVFGIETTSLAALVAAAGLAIGAAWSGLLANFAAGVFLILFKPFKVGDVVTVNGITGTVLEIGVFSTTLNSTEHVRTIIGNNAVSTAIIQNYSANPYRAVEMRAQLPATLEPDSAITLLRATLLAIPNVCAEPAPTLEVIEFSEAGPKLIVRPFCHHDHYWQVIYDSQKAIAKAFSQAGLPQPLITLVPKTA</sequence>
<evidence type="ECO:0000256" key="5">
    <source>
        <dbReference type="ARBA" id="ARBA00022989"/>
    </source>
</evidence>
<evidence type="ECO:0000256" key="1">
    <source>
        <dbReference type="ARBA" id="ARBA00004651"/>
    </source>
</evidence>
<evidence type="ECO:0000313" key="9">
    <source>
        <dbReference type="EMBL" id="GIU67184.1"/>
    </source>
</evidence>
<keyword evidence="10" id="KW-1185">Reference proteome</keyword>
<dbReference type="PANTHER" id="PTHR30221">
    <property type="entry name" value="SMALL-CONDUCTANCE MECHANOSENSITIVE CHANNEL"/>
    <property type="match status" value="1"/>
</dbReference>
<comment type="subunit">
    <text evidence="7">Homoheptamer.</text>
</comment>
<feature type="domain" description="Mechanosensitive ion channel MscS" evidence="8">
    <location>
        <begin position="102"/>
        <end position="167"/>
    </location>
</feature>
<dbReference type="Proteomes" id="UP001161064">
    <property type="component" value="Unassembled WGS sequence"/>
</dbReference>
<dbReference type="EMBL" id="BPFZ01000007">
    <property type="protein sequence ID" value="GIU67184.1"/>
    <property type="molecule type" value="Genomic_DNA"/>
</dbReference>
<keyword evidence="7" id="KW-0813">Transport</keyword>
<evidence type="ECO:0000256" key="7">
    <source>
        <dbReference type="RuleBase" id="RU369025"/>
    </source>
</evidence>
<evidence type="ECO:0000256" key="3">
    <source>
        <dbReference type="ARBA" id="ARBA00022475"/>
    </source>
</evidence>
<evidence type="ECO:0000313" key="10">
    <source>
        <dbReference type="Proteomes" id="UP001161064"/>
    </source>
</evidence>
<feature type="transmembrane region" description="Helical" evidence="7">
    <location>
        <begin position="12"/>
        <end position="36"/>
    </location>
</feature>
<dbReference type="PANTHER" id="PTHR30221:SF3">
    <property type="entry name" value="SMALL-CONDUCTANCE MECHANOSENSITIVE CHANNEL"/>
    <property type="match status" value="1"/>
</dbReference>
<dbReference type="InterPro" id="IPR011014">
    <property type="entry name" value="MscS_channel_TM-2"/>
</dbReference>
<evidence type="ECO:0000256" key="6">
    <source>
        <dbReference type="ARBA" id="ARBA00023136"/>
    </source>
</evidence>
<dbReference type="InterPro" id="IPR045275">
    <property type="entry name" value="MscS_archaea/bacteria_type"/>
</dbReference>
<comment type="function">
    <text evidence="7">Mechanosensitive channel that participates in the regulation of osmotic pressure changes within the cell, opening in response to stretch forces in the membrane lipid bilayer, without the need for other proteins. Contributes to normal resistance to hypoosmotic shock. Forms an ion channel of 1.0 nanosiemens conductance with a slight preference for anions.</text>
</comment>
<dbReference type="Gene3D" id="2.30.30.60">
    <property type="match status" value="1"/>
</dbReference>
<dbReference type="SUPFAM" id="SSF50182">
    <property type="entry name" value="Sm-like ribonucleoproteins"/>
    <property type="match status" value="1"/>
</dbReference>
<dbReference type="InterPro" id="IPR010920">
    <property type="entry name" value="LSM_dom_sf"/>
</dbReference>
<dbReference type="InterPro" id="IPR023408">
    <property type="entry name" value="MscS_beta-dom_sf"/>
</dbReference>
<gene>
    <name evidence="9" type="ORF">PsB1_1338</name>
</gene>
<keyword evidence="5 7" id="KW-1133">Transmembrane helix</keyword>
<keyword evidence="7" id="KW-0407">Ion channel</keyword>
<feature type="transmembrane region" description="Helical" evidence="7">
    <location>
        <begin position="84"/>
        <end position="115"/>
    </location>
</feature>
<keyword evidence="4 7" id="KW-0812">Transmembrane</keyword>
<comment type="caution">
    <text evidence="9">The sequence shown here is derived from an EMBL/GenBank/DDBJ whole genome shotgun (WGS) entry which is preliminary data.</text>
</comment>
<reference evidence="9" key="1">
    <citation type="submission" date="2021-05" db="EMBL/GenBank/DDBJ databases">
        <authorList>
            <person name="Tanabe Y."/>
        </authorList>
    </citation>
    <scope>NUCLEOTIDE SEQUENCE</scope>
    <source>
        <strain evidence="9">BOTRYCO-1</strain>
    </source>
</reference>
<comment type="subcellular location">
    <subcellularLocation>
        <location evidence="7">Cell inner membrane</location>
        <topology evidence="7">Multi-pass membrane protein</topology>
    </subcellularLocation>
    <subcellularLocation>
        <location evidence="1">Cell membrane</location>
        <topology evidence="1">Multi-pass membrane protein</topology>
    </subcellularLocation>
</comment>
<evidence type="ECO:0000256" key="2">
    <source>
        <dbReference type="ARBA" id="ARBA00008017"/>
    </source>
</evidence>
<comment type="similarity">
    <text evidence="2 7">Belongs to the MscS (TC 1.A.23) family.</text>
</comment>
<keyword evidence="3" id="KW-1003">Cell membrane</keyword>
<keyword evidence="7" id="KW-0997">Cell inner membrane</keyword>
<keyword evidence="7" id="KW-0406">Ion transport</keyword>